<dbReference type="GO" id="GO:0005881">
    <property type="term" value="C:cytoplasmic microtubule"/>
    <property type="evidence" value="ECO:0007669"/>
    <property type="project" value="TreeGrafter"/>
</dbReference>
<protein>
    <submittedName>
        <fullName evidence="2">Uncharacterized protein</fullName>
    </submittedName>
</protein>
<sequence length="886" mass="95213">MVFAALEAADMDDKQDDRVPAPAIAASHSGSEAPAMDDTAGAVSSPAADKSEPHNTSDPGVSSAKPGATSSSAGGGSSTSRKRIFTFQKRWLHSLPIMEKRLTDAELSTKRGALDCLGDLNGSRQALGINHDPRDVVVCMLCDDPTGGGRDMTKMWSRLNCRRGRIENHLMSKHPEFMLLLKHKRETEDDIAVQLFLQSMREGRCNIRHEISMGLYQMQHHSAATAAAAGVLTAASQSSDASMATSMAADAHLHAASPAMANVAAMNGVKRGFAATQSVGLGDEHDLNGKSTPSSTPTGSFNQPLMQVQDHVQALQDLENRRKKARSASDVLSVGTDASYQDQGSQWQAVLLNKMVVITGGDHPLATSLANHLWMVGASVVVTFQNVTTMDEFTASYVARLPDAESADSLNRGMMLPMLCTLQTRKAIDDWATNVSTKLPHVDFLINFVSNAKDGTIASNDKPALSGDAPTPSGPTENDGDLDESANTSQSDSTLLSSAALLLELSTSITKMFFSSGGGGAVINVVPEGDDARTRIICAGIESMTQSLAVDLRISGVRVNSIFLEVEKAECAEEQRRAPTNPTEDQVNEMSEADGLIDEDKTAVVLLTKELTQLDDPLLEVQRAIHTLQEEGDWFEQYEAVVTIRRAVVHNKDILIDAQLPVYVAAVDLACDNLRSVVSKNAMLSVAECFEFVGRARMAPILAEGKLVDVLLRRSACEKRFLRDAALEAIDKMIGFSSCLELVDSAAAYAHNKNGKVCAQAARIVAGCLKRLREKNELRGEDFHSTRAAALILSLVGFRDGKDLVSRVESSNAFSVIGAVAGRTRLEEWLLAAADSHVTTKILQEVFAGAARRPSSTLGQGQRKLSLKERMMQEANAQQDSAARGQ</sequence>
<dbReference type="Gene3D" id="3.40.50.720">
    <property type="entry name" value="NAD(P)-binding Rossmann-like Domain"/>
    <property type="match status" value="1"/>
</dbReference>
<accession>A0AAV2YIR3</accession>
<evidence type="ECO:0000256" key="1">
    <source>
        <dbReference type="SAM" id="MobiDB-lite"/>
    </source>
</evidence>
<dbReference type="Gene3D" id="1.25.10.10">
    <property type="entry name" value="Leucine-rich Repeat Variant"/>
    <property type="match status" value="1"/>
</dbReference>
<organism evidence="2 3">
    <name type="scientific">Lagenidium giganteum</name>
    <dbReference type="NCBI Taxonomy" id="4803"/>
    <lineage>
        <taxon>Eukaryota</taxon>
        <taxon>Sar</taxon>
        <taxon>Stramenopiles</taxon>
        <taxon>Oomycota</taxon>
        <taxon>Peronosporomycetes</taxon>
        <taxon>Pythiales</taxon>
        <taxon>Pythiaceae</taxon>
    </lineage>
</organism>
<feature type="region of interest" description="Disordered" evidence="1">
    <location>
        <begin position="1"/>
        <end position="80"/>
    </location>
</feature>
<name>A0AAV2YIR3_9STRA</name>
<dbReference type="GO" id="GO:0000226">
    <property type="term" value="P:microtubule cytoskeleton organization"/>
    <property type="evidence" value="ECO:0007669"/>
    <property type="project" value="TreeGrafter"/>
</dbReference>
<feature type="region of interest" description="Disordered" evidence="1">
    <location>
        <begin position="459"/>
        <end position="490"/>
    </location>
</feature>
<gene>
    <name evidence="2" type="ORF">N0F65_006347</name>
</gene>
<evidence type="ECO:0000313" key="2">
    <source>
        <dbReference type="EMBL" id="DAZ93148.1"/>
    </source>
</evidence>
<dbReference type="InterPro" id="IPR011989">
    <property type="entry name" value="ARM-like"/>
</dbReference>
<proteinExistence type="predicted"/>
<dbReference type="PANTHER" id="PTHR21567:SF87">
    <property type="entry name" value="CRESCERIN-LIKE PROTEIN CHE-12"/>
    <property type="match status" value="1"/>
</dbReference>
<dbReference type="EMBL" id="DAKRPA010000340">
    <property type="protein sequence ID" value="DAZ93148.1"/>
    <property type="molecule type" value="Genomic_DNA"/>
</dbReference>
<dbReference type="GO" id="GO:0008017">
    <property type="term" value="F:microtubule binding"/>
    <property type="evidence" value="ECO:0007669"/>
    <property type="project" value="TreeGrafter"/>
</dbReference>
<comment type="caution">
    <text evidence="2">The sequence shown here is derived from an EMBL/GenBank/DDBJ whole genome shotgun (WGS) entry which is preliminary data.</text>
</comment>
<dbReference type="AlphaFoldDB" id="A0AAV2YIR3"/>
<reference evidence="2" key="2">
    <citation type="journal article" date="2023" name="Microbiol Resour">
        <title>Decontamination and Annotation of the Draft Genome Sequence of the Oomycete Lagenidium giganteum ARSEF 373.</title>
        <authorList>
            <person name="Morgan W.R."/>
            <person name="Tartar A."/>
        </authorList>
    </citation>
    <scope>NUCLEOTIDE SEQUENCE</scope>
    <source>
        <strain evidence="2">ARSEF 373</strain>
    </source>
</reference>
<feature type="region of interest" description="Disordered" evidence="1">
    <location>
        <begin position="280"/>
        <end position="301"/>
    </location>
</feature>
<dbReference type="InterPro" id="IPR036291">
    <property type="entry name" value="NAD(P)-bd_dom_sf"/>
</dbReference>
<feature type="compositionally biased region" description="Low complexity" evidence="1">
    <location>
        <begin position="62"/>
        <end position="72"/>
    </location>
</feature>
<dbReference type="SUPFAM" id="SSF51735">
    <property type="entry name" value="NAD(P)-binding Rossmann-fold domains"/>
    <property type="match status" value="1"/>
</dbReference>
<dbReference type="Proteomes" id="UP001146120">
    <property type="component" value="Unassembled WGS sequence"/>
</dbReference>
<dbReference type="PANTHER" id="PTHR21567">
    <property type="entry name" value="CLASP"/>
    <property type="match status" value="1"/>
</dbReference>
<evidence type="ECO:0000313" key="3">
    <source>
        <dbReference type="Proteomes" id="UP001146120"/>
    </source>
</evidence>
<reference evidence="2" key="1">
    <citation type="submission" date="2022-11" db="EMBL/GenBank/DDBJ databases">
        <authorList>
            <person name="Morgan W.R."/>
            <person name="Tartar A."/>
        </authorList>
    </citation>
    <scope>NUCLEOTIDE SEQUENCE</scope>
    <source>
        <strain evidence="2">ARSEF 373</strain>
    </source>
</reference>
<keyword evidence="3" id="KW-1185">Reference proteome</keyword>